<proteinExistence type="predicted"/>
<dbReference type="Pfam" id="PF07411">
    <property type="entry name" value="DUF1508"/>
    <property type="match status" value="1"/>
</dbReference>
<evidence type="ECO:0000313" key="3">
    <source>
        <dbReference type="Proteomes" id="UP001582793"/>
    </source>
</evidence>
<dbReference type="Gene3D" id="2.30.29.80">
    <property type="match status" value="1"/>
</dbReference>
<sequence length="119" mass="13245">MYRTSRGVIVWRLVASNNRVLGVSSSGFPALQDAMTAIRAVRDGVSAASIEVVHVPDRDWTWRMYGNGDDVTAVSYRSYKRRIDCHRATERFLAAAPYAEVDPAVGRRGRFWSADPPTG</sequence>
<name>A0ABV5D008_9ACTN</name>
<dbReference type="SUPFAM" id="SSF160113">
    <property type="entry name" value="YegP-like"/>
    <property type="match status" value="2"/>
</dbReference>
<feature type="domain" description="DUF1508" evidence="1">
    <location>
        <begin position="9"/>
        <end position="50"/>
    </location>
</feature>
<dbReference type="InterPro" id="IPR010879">
    <property type="entry name" value="DUF1508"/>
</dbReference>
<evidence type="ECO:0000259" key="1">
    <source>
        <dbReference type="Pfam" id="PF07411"/>
    </source>
</evidence>
<organism evidence="2 3">
    <name type="scientific">Polymorphospora lycopeni</name>
    <dbReference type="NCBI Taxonomy" id="3140240"/>
    <lineage>
        <taxon>Bacteria</taxon>
        <taxon>Bacillati</taxon>
        <taxon>Actinomycetota</taxon>
        <taxon>Actinomycetes</taxon>
        <taxon>Micromonosporales</taxon>
        <taxon>Micromonosporaceae</taxon>
        <taxon>Polymorphospora</taxon>
    </lineage>
</organism>
<accession>A0ABV5D008</accession>
<reference evidence="2 3" key="1">
    <citation type="submission" date="2024-04" db="EMBL/GenBank/DDBJ databases">
        <title>Polymorphospora sp. isolated from Baiyangdian Lake in Xiong'an New Area.</title>
        <authorList>
            <person name="Zhang X."/>
            <person name="Liu J."/>
        </authorList>
    </citation>
    <scope>NUCLEOTIDE SEQUENCE [LARGE SCALE GENOMIC DNA]</scope>
    <source>
        <strain evidence="2 3">2-325</strain>
    </source>
</reference>
<gene>
    <name evidence="2" type="ORF">AAFH96_31485</name>
</gene>
<dbReference type="Proteomes" id="UP001582793">
    <property type="component" value="Unassembled WGS sequence"/>
</dbReference>
<evidence type="ECO:0000313" key="2">
    <source>
        <dbReference type="EMBL" id="MFB6397581.1"/>
    </source>
</evidence>
<keyword evidence="3" id="KW-1185">Reference proteome</keyword>
<protein>
    <submittedName>
        <fullName evidence="2">DUF1508 domain-containing protein</fullName>
    </submittedName>
</protein>
<dbReference type="RefSeq" id="WP_364207017.1">
    <property type="nucleotide sequence ID" value="NZ_JBCGDC010000153.1"/>
</dbReference>
<dbReference type="InterPro" id="IPR036913">
    <property type="entry name" value="YegP-like_sf"/>
</dbReference>
<comment type="caution">
    <text evidence="2">The sequence shown here is derived from an EMBL/GenBank/DDBJ whole genome shotgun (WGS) entry which is preliminary data.</text>
</comment>
<dbReference type="EMBL" id="JBCGDC010000153">
    <property type="protein sequence ID" value="MFB6397581.1"/>
    <property type="molecule type" value="Genomic_DNA"/>
</dbReference>